<dbReference type="CDD" id="cd02035">
    <property type="entry name" value="ArsA"/>
    <property type="match status" value="2"/>
</dbReference>
<dbReference type="PANTHER" id="PTHR10803">
    <property type="entry name" value="ARSENICAL PUMP-DRIVING ATPASE ARSENITE-TRANSLOCATING ATPASE"/>
    <property type="match status" value="1"/>
</dbReference>
<comment type="catalytic activity">
    <reaction evidence="2">
        <text>arsenite(in) + ATP + H2O = arsenite(out) + ADP + phosphate + H(+)</text>
        <dbReference type="Rhea" id="RHEA:11348"/>
        <dbReference type="ChEBI" id="CHEBI:15377"/>
        <dbReference type="ChEBI" id="CHEBI:15378"/>
        <dbReference type="ChEBI" id="CHEBI:29242"/>
        <dbReference type="ChEBI" id="CHEBI:30616"/>
        <dbReference type="ChEBI" id="CHEBI:43474"/>
        <dbReference type="ChEBI" id="CHEBI:456216"/>
        <dbReference type="EC" id="7.3.2.7"/>
    </reaction>
</comment>
<dbReference type="KEGG" id="anp:FK178_02535"/>
<dbReference type="EC" id="7.3.2.7" evidence="3"/>
<comment type="similarity">
    <text evidence="1">Belongs to the arsA ATPase family.</text>
</comment>
<sequence length="602" mass="66882">MLTYRIMESHQTKYLFFTGKGGVGKTSLSCATAIKMADEGKKVLLVSTDPASNLEDVLNSPVTEKMGAVQGLKNLMAININPEVSADEYRNRVTEPLRDILPEAAIKKMQEELSGACTTEIASFDEFSRFISGENEGESFDVIIFDTAPTGHTLRLLELPAAWASFSEKNPDGASCLGPTSALKSSQERYNKVVETLRDANQTTFYLVSRAERSSLKEVSRTSDELKELGLNNQKLLINGVFKALDHSDEFAVKMEEIANKQLASIPQNLNGLERQQFPLLPYNVLELQKLRSLYNEKLQEKEVEQNLSEKNDVNSFIKGIDELVNDLTATQDHGLIMTMGKGGVGKTITASALAIMIARKGFEVHLTTTDPAAHIQDFIDQLGELPANLSIDRIDPKIETQRYTEKVLAQKGQKLDENGKKLLLEDLKSPCTEEVAVFHAFSKAIQQARRKFVVIDTAPTGHTLLLLDTAGSYHREVMRNTGMDPAKIKTPYMALQDSSLSKVILVSLPETTPMREAAALQEDLKRAGIIPYAWVVNQCLSMQAGIKDPLLKSRARAEGEVIQTIENTLTKRIYGIPYLPKEELLPTLLNFYSEDQLEKII</sequence>
<dbReference type="InterPro" id="IPR027541">
    <property type="entry name" value="Ars_ATPase"/>
</dbReference>
<dbReference type="NCBIfam" id="TIGR04291">
    <property type="entry name" value="arsen_driv_ArsA"/>
    <property type="match status" value="1"/>
</dbReference>
<protein>
    <recommendedName>
        <fullName evidence="3">arsenite-transporting ATPase</fullName>
        <ecNumber evidence="3">7.3.2.7</ecNumber>
    </recommendedName>
</protein>
<dbReference type="GO" id="GO:0015446">
    <property type="term" value="F:ATPase-coupled arsenite transmembrane transporter activity"/>
    <property type="evidence" value="ECO:0007669"/>
    <property type="project" value="UniProtKB-EC"/>
</dbReference>
<evidence type="ECO:0000256" key="3">
    <source>
        <dbReference type="ARBA" id="ARBA00066752"/>
    </source>
</evidence>
<evidence type="ECO:0000256" key="2">
    <source>
        <dbReference type="ARBA" id="ARBA00052296"/>
    </source>
</evidence>
<proteinExistence type="inferred from homology"/>
<feature type="domain" description="ArsA/GET3 Anion-transporting ATPase-like" evidence="4">
    <location>
        <begin position="477"/>
        <end position="583"/>
    </location>
</feature>
<dbReference type="InterPro" id="IPR016300">
    <property type="entry name" value="ATPase_ArsA/GET3"/>
</dbReference>
<dbReference type="GO" id="GO:0005524">
    <property type="term" value="F:ATP binding"/>
    <property type="evidence" value="ECO:0007669"/>
    <property type="project" value="InterPro"/>
</dbReference>
<dbReference type="InterPro" id="IPR025723">
    <property type="entry name" value="ArsA/GET3_ATPase-like"/>
</dbReference>
<evidence type="ECO:0000313" key="5">
    <source>
        <dbReference type="EMBL" id="QED36657.1"/>
    </source>
</evidence>
<dbReference type="OrthoDB" id="9780677at2"/>
<feature type="domain" description="ArsA/GET3 Anion-transporting ATPase-like" evidence="4">
    <location>
        <begin position="12"/>
        <end position="294"/>
    </location>
</feature>
<dbReference type="AlphaFoldDB" id="A0A5B8YIJ6"/>
<accession>A0A5B8YIJ6</accession>
<reference evidence="5 6" key="1">
    <citation type="submission" date="2019-08" db="EMBL/GenBank/DDBJ databases">
        <title>Antarcticibacterium arcticum sp. nov., a bacterium isolated from marine sediment of the Canadian Beaufort Sea.</title>
        <authorList>
            <person name="Lee Y.M."/>
            <person name="Baek K."/>
            <person name="Lee D.-H."/>
            <person name="Shin S.C."/>
            <person name="Jin Y.K."/>
            <person name="Park Y."/>
        </authorList>
    </citation>
    <scope>NUCLEOTIDE SEQUENCE [LARGE SCALE GENOMIC DNA]</scope>
    <source>
        <strain evidence="5 6">PAMC 28998</strain>
    </source>
</reference>
<dbReference type="EMBL" id="CP042476">
    <property type="protein sequence ID" value="QED36657.1"/>
    <property type="molecule type" value="Genomic_DNA"/>
</dbReference>
<gene>
    <name evidence="5" type="primary">arsA</name>
    <name evidence="5" type="ORF">FK178_02535</name>
</gene>
<dbReference type="GO" id="GO:0016887">
    <property type="term" value="F:ATP hydrolysis activity"/>
    <property type="evidence" value="ECO:0007669"/>
    <property type="project" value="InterPro"/>
</dbReference>
<organism evidence="5 6">
    <name type="scientific">Antarcticibacterium arcticum</name>
    <dbReference type="NCBI Taxonomy" id="2585771"/>
    <lineage>
        <taxon>Bacteria</taxon>
        <taxon>Pseudomonadati</taxon>
        <taxon>Bacteroidota</taxon>
        <taxon>Flavobacteriia</taxon>
        <taxon>Flavobacteriales</taxon>
        <taxon>Flavobacteriaceae</taxon>
        <taxon>Antarcticibacterium</taxon>
    </lineage>
</organism>
<dbReference type="NCBIfam" id="TIGR00345">
    <property type="entry name" value="GET3_arsA_TRC40"/>
    <property type="match status" value="1"/>
</dbReference>
<dbReference type="SUPFAM" id="SSF52540">
    <property type="entry name" value="P-loop containing nucleoside triphosphate hydrolases"/>
    <property type="match status" value="2"/>
</dbReference>
<dbReference type="Proteomes" id="UP000321954">
    <property type="component" value="Chromosome"/>
</dbReference>
<feature type="domain" description="ArsA/GET3 Anion-transporting ATPase-like" evidence="4">
    <location>
        <begin position="336"/>
        <end position="476"/>
    </location>
</feature>
<evidence type="ECO:0000256" key="1">
    <source>
        <dbReference type="ARBA" id="ARBA00011040"/>
    </source>
</evidence>
<dbReference type="InterPro" id="IPR027417">
    <property type="entry name" value="P-loop_NTPase"/>
</dbReference>
<dbReference type="Gene3D" id="3.40.50.300">
    <property type="entry name" value="P-loop containing nucleotide triphosphate hydrolases"/>
    <property type="match status" value="2"/>
</dbReference>
<dbReference type="PANTHER" id="PTHR10803:SF3">
    <property type="entry name" value="ATPASE GET3"/>
    <property type="match status" value="1"/>
</dbReference>
<evidence type="ECO:0000259" key="4">
    <source>
        <dbReference type="Pfam" id="PF02374"/>
    </source>
</evidence>
<name>A0A5B8YIJ6_9FLAO</name>
<dbReference type="PIRSF" id="PIRSF001327">
    <property type="entry name" value="Arsenical_pump-driving_ATPase"/>
    <property type="match status" value="1"/>
</dbReference>
<keyword evidence="6" id="KW-1185">Reference proteome</keyword>
<evidence type="ECO:0000313" key="6">
    <source>
        <dbReference type="Proteomes" id="UP000321954"/>
    </source>
</evidence>
<dbReference type="Pfam" id="PF02374">
    <property type="entry name" value="ArsA_ATPase"/>
    <property type="match status" value="3"/>
</dbReference>